<protein>
    <submittedName>
        <fullName evidence="2">Aspartate/glutamate racemase family protein</fullName>
    </submittedName>
</protein>
<dbReference type="PANTHER" id="PTHR40267">
    <property type="entry name" value="BLR3294 PROTEIN"/>
    <property type="match status" value="1"/>
</dbReference>
<proteinExistence type="predicted"/>
<reference evidence="2 3" key="1">
    <citation type="journal article" date="2019" name="Int. J. Syst. Evol. Microbiol.">
        <title>The Global Catalogue of Microorganisms (GCM) 10K type strain sequencing project: providing services to taxonomists for standard genome sequencing and annotation.</title>
        <authorList>
            <consortium name="The Broad Institute Genomics Platform"/>
            <consortium name="The Broad Institute Genome Sequencing Center for Infectious Disease"/>
            <person name="Wu L."/>
            <person name="Ma J."/>
        </authorList>
    </citation>
    <scope>NUCLEOTIDE SEQUENCE [LARGE SCALE GENOMIC DNA]</scope>
    <source>
        <strain evidence="2 3">JCM 17504</strain>
    </source>
</reference>
<dbReference type="RefSeq" id="WP_227776845.1">
    <property type="nucleotide sequence ID" value="NZ_BAABKX010000003.1"/>
</dbReference>
<name>A0AAV3UGZ1_9EURY</name>
<comment type="caution">
    <text evidence="2">The sequence shown here is derived from an EMBL/GenBank/DDBJ whole genome shotgun (WGS) entry which is preliminary data.</text>
</comment>
<dbReference type="PIRSF" id="PIRSF015736">
    <property type="entry name" value="MI"/>
    <property type="match status" value="1"/>
</dbReference>
<evidence type="ECO:0000313" key="2">
    <source>
        <dbReference type="EMBL" id="GAA5048927.1"/>
    </source>
</evidence>
<dbReference type="InterPro" id="IPR026286">
    <property type="entry name" value="MaiA/AMDase"/>
</dbReference>
<evidence type="ECO:0000313" key="3">
    <source>
        <dbReference type="Proteomes" id="UP001501729"/>
    </source>
</evidence>
<dbReference type="InterPro" id="IPR053714">
    <property type="entry name" value="Iso_Racemase_Enz_sf"/>
</dbReference>
<dbReference type="GeneID" id="68613281"/>
<dbReference type="Pfam" id="PF17645">
    <property type="entry name" value="Amdase"/>
    <property type="match status" value="2"/>
</dbReference>
<feature type="region of interest" description="Disordered" evidence="1">
    <location>
        <begin position="179"/>
        <end position="212"/>
    </location>
</feature>
<dbReference type="PANTHER" id="PTHR40267:SF1">
    <property type="entry name" value="BLR3294 PROTEIN"/>
    <property type="match status" value="1"/>
</dbReference>
<organism evidence="2 3">
    <name type="scientific">Haladaptatus pallidirubidus</name>
    <dbReference type="NCBI Taxonomy" id="1008152"/>
    <lineage>
        <taxon>Archaea</taxon>
        <taxon>Methanobacteriati</taxon>
        <taxon>Methanobacteriota</taxon>
        <taxon>Stenosarchaea group</taxon>
        <taxon>Halobacteria</taxon>
        <taxon>Halobacteriales</taxon>
        <taxon>Haladaptataceae</taxon>
        <taxon>Haladaptatus</taxon>
    </lineage>
</organism>
<dbReference type="Gene3D" id="3.40.50.12500">
    <property type="match status" value="2"/>
</dbReference>
<dbReference type="Proteomes" id="UP001501729">
    <property type="component" value="Unassembled WGS sequence"/>
</dbReference>
<keyword evidence="3" id="KW-1185">Reference proteome</keyword>
<dbReference type="EMBL" id="BAABKX010000003">
    <property type="protein sequence ID" value="GAA5048927.1"/>
    <property type="molecule type" value="Genomic_DNA"/>
</dbReference>
<dbReference type="AlphaFoldDB" id="A0AAV3UGZ1"/>
<evidence type="ECO:0000256" key="1">
    <source>
        <dbReference type="SAM" id="MobiDB-lite"/>
    </source>
</evidence>
<gene>
    <name evidence="2" type="ORF">GCM10025751_21160</name>
</gene>
<sequence>MFGWRARLGVVVPSSNTTVEGEFRRALPDGVSLHAARMPLESVTVAELDSMADDAVACAERLAHANVDVVAYACTTGSLLHGSGFDGDLERSLSETAEVPAVATALSVKRALRALDAERIAVVTPYTDELNDREESYLNDAGFDVVELDGRGIEANIGIGTLRPEDTYRQVRKVVSELELNSDSSSRSESSSKSDSEPTSNSKSESAGDSKPLADSVDAVFVSCTNYRTFPSIEALEADLGIPVVTSNQATLWDALRRPGVAGGAPGRLGTID</sequence>
<feature type="compositionally biased region" description="Low complexity" evidence="1">
    <location>
        <begin position="179"/>
        <end position="189"/>
    </location>
</feature>
<accession>A0AAV3UGZ1</accession>